<evidence type="ECO:0000259" key="18">
    <source>
        <dbReference type="Pfam" id="PF00408"/>
    </source>
</evidence>
<dbReference type="EC" id="5.4.2.3" evidence="4 14"/>
<dbReference type="FunFam" id="3.40.120.10:FF:000023">
    <property type="entry name" value="Phosphoacetylglucosamine mutase"/>
    <property type="match status" value="1"/>
</dbReference>
<feature type="binding site" evidence="17">
    <location>
        <position position="300"/>
    </location>
    <ligand>
        <name>Mg(2+)</name>
        <dbReference type="ChEBI" id="CHEBI:18420"/>
    </ligand>
</feature>
<comment type="function">
    <text evidence="13">Catalyzes the conversion of GlcNAc-6-P into GlcNAc-1-P during the synthesis of uridine diphosphate/UDP-GlcNAc, which is a biosynthetic precursor of chitin and also supplies the amino sugars for N-linked oligosaccharides of glycoproteins.</text>
</comment>
<evidence type="ECO:0000256" key="12">
    <source>
        <dbReference type="ARBA" id="ARBA00032065"/>
    </source>
</evidence>
<organism evidence="22 23">
    <name type="scientific">Aphis craccivora</name>
    <name type="common">Cowpea aphid</name>
    <dbReference type="NCBI Taxonomy" id="307492"/>
    <lineage>
        <taxon>Eukaryota</taxon>
        <taxon>Metazoa</taxon>
        <taxon>Ecdysozoa</taxon>
        <taxon>Arthropoda</taxon>
        <taxon>Hexapoda</taxon>
        <taxon>Insecta</taxon>
        <taxon>Pterygota</taxon>
        <taxon>Neoptera</taxon>
        <taxon>Paraneoptera</taxon>
        <taxon>Hemiptera</taxon>
        <taxon>Sternorrhyncha</taxon>
        <taxon>Aphidomorpha</taxon>
        <taxon>Aphidoidea</taxon>
        <taxon>Aphididae</taxon>
        <taxon>Aphidini</taxon>
        <taxon>Aphis</taxon>
        <taxon>Aphis</taxon>
    </lineage>
</organism>
<evidence type="ECO:0000256" key="13">
    <source>
        <dbReference type="ARBA" id="ARBA00059527"/>
    </source>
</evidence>
<dbReference type="InterPro" id="IPR016657">
    <property type="entry name" value="PAGM"/>
</dbReference>
<dbReference type="GO" id="GO:0004610">
    <property type="term" value="F:phosphoacetylglucosamine mutase activity"/>
    <property type="evidence" value="ECO:0007669"/>
    <property type="project" value="UniProtKB-UniRule"/>
</dbReference>
<evidence type="ECO:0000256" key="15">
    <source>
        <dbReference type="PIRSR" id="PIRSR016408-1"/>
    </source>
</evidence>
<dbReference type="Pfam" id="PF21404">
    <property type="entry name" value="AMG1_III"/>
    <property type="match status" value="1"/>
</dbReference>
<gene>
    <name evidence="22" type="ORF">FWK35_00004126</name>
</gene>
<evidence type="ECO:0000256" key="9">
    <source>
        <dbReference type="ARBA" id="ARBA00023277"/>
    </source>
</evidence>
<dbReference type="InterPro" id="IPR005844">
    <property type="entry name" value="A-D-PHexomutase_a/b/a-I"/>
</dbReference>
<dbReference type="InterPro" id="IPR016066">
    <property type="entry name" value="A-D-PHexomutase_CS"/>
</dbReference>
<evidence type="ECO:0000256" key="10">
    <source>
        <dbReference type="ARBA" id="ARBA00023316"/>
    </source>
</evidence>
<comment type="pathway">
    <text evidence="2 14">Nucleotide-sugar biosynthesis; UDP-N-acetyl-alpha-D-glucosamine biosynthesis; N-acetyl-alpha-D-glucosamine 1-phosphate from alpha-D-glucosamine 6-phosphate (route I): step 2/2.</text>
</comment>
<comment type="function">
    <text evidence="14">Catalyzes the conversion of GlcNAc-6-P into GlcNAc-1-P during the synthesis of uridine diphosphate/UDP-GlcNAc, a sugar nucleotide critical to multiple glycosylation pathways including protein N- and O-glycosylation.</text>
</comment>
<dbReference type="InterPro" id="IPR049023">
    <property type="entry name" value="AMG1_II"/>
</dbReference>
<sequence length="580" mass="65198">MDEWIENIVELESNIESYPNPGIKVFQYGTSGIRYNSEHLDHVLHRMGLLVALRSIHLKSAAVGLMITASHNPRDDNGIKLIDPLGEMLDSSWEVYATKLANAHNNQDVCAMLINIAYENNIDKKYIPRVYIGRDTRNSGKRLLDAVLCGVKAFNSNVEDFGIITTPMLHFFVRCYNTNGLYGQPSEHSYYTKLTNSFKTLRKMASKLHTYLIDKNIFACLDLKNYSPVIEFDGANGVGALKMKDAIIHLEETLVINMHNDDIMNTEKLNYKCGADFVKSNQCPPTGMTIKPYSKYVSVDGDADRIVYSFVDENNKFYLLDGDRIATLVAGYIKDLFIASGLDVNVGLVQTAYSNGNSTKYVTDKLITYYKILLLAIVYVLQKVPVACVPTGVKYLHHKANDYDVGIYFEANGHGTILFKDAIRELIRYQCSIEVEEAKSLALKKLICIMDMTNETVGDAYSDMLIVESVLCERGWSISDWYKTYSDLPNRLKQVTVKDRNTFETGDAERICLKPLGLQEKINSIVLKYSMGRSFVRPSGTEDVVRIYAEADTQTNADKLAVEVATAVYDIADGVGKRPE</sequence>
<feature type="binding site" description="via phosphate group" evidence="17">
    <location>
        <position position="70"/>
    </location>
    <ligand>
        <name>Mg(2+)</name>
        <dbReference type="ChEBI" id="CHEBI:18420"/>
    </ligand>
</feature>
<feature type="domain" description="Phosphoacetylglucosamine mutase AMG1" evidence="20">
    <location>
        <begin position="321"/>
        <end position="476"/>
    </location>
</feature>
<comment type="similarity">
    <text evidence="3 14">Belongs to the phosphohexose mutase family.</text>
</comment>
<dbReference type="FunFam" id="3.30.310.50:FF:000003">
    <property type="entry name" value="Phosphoacetylglucosamine mutase"/>
    <property type="match status" value="1"/>
</dbReference>
<evidence type="ECO:0000256" key="2">
    <source>
        <dbReference type="ARBA" id="ARBA00004865"/>
    </source>
</evidence>
<dbReference type="CDD" id="cd03086">
    <property type="entry name" value="PGM3"/>
    <property type="match status" value="1"/>
</dbReference>
<dbReference type="Gene3D" id="3.30.310.50">
    <property type="entry name" value="Alpha-D-phosphohexomutase, C-terminal domain"/>
    <property type="match status" value="1"/>
</dbReference>
<dbReference type="Pfam" id="PF02878">
    <property type="entry name" value="PGM_PMM_I"/>
    <property type="match status" value="2"/>
</dbReference>
<dbReference type="OrthoDB" id="1928at2759"/>
<dbReference type="InterPro" id="IPR016055">
    <property type="entry name" value="A-D-PHexomutase_a/b/a-I/II/III"/>
</dbReference>
<evidence type="ECO:0000256" key="3">
    <source>
        <dbReference type="ARBA" id="ARBA00010231"/>
    </source>
</evidence>
<dbReference type="InterPro" id="IPR049022">
    <property type="entry name" value="AMG1_III"/>
</dbReference>
<dbReference type="Pfam" id="PF00408">
    <property type="entry name" value="PGM_PMM_IV"/>
    <property type="match status" value="1"/>
</dbReference>
<keyword evidence="7 14" id="KW-0460">Magnesium</keyword>
<dbReference type="PIRSF" id="PIRSF016408">
    <property type="entry name" value="PAGM"/>
    <property type="match status" value="1"/>
</dbReference>
<reference evidence="22 23" key="1">
    <citation type="submission" date="2019-08" db="EMBL/GenBank/DDBJ databases">
        <title>Whole genome of Aphis craccivora.</title>
        <authorList>
            <person name="Voronova N.V."/>
            <person name="Shulinski R.S."/>
            <person name="Bandarenka Y.V."/>
            <person name="Zhorov D.G."/>
            <person name="Warner D."/>
        </authorList>
    </citation>
    <scope>NUCLEOTIDE SEQUENCE [LARGE SCALE GENOMIC DNA]</scope>
    <source>
        <strain evidence="22">180601</strain>
        <tissue evidence="22">Whole Body</tissue>
    </source>
</reference>
<evidence type="ECO:0000256" key="16">
    <source>
        <dbReference type="PIRSR" id="PIRSR016408-2"/>
    </source>
</evidence>
<dbReference type="AlphaFoldDB" id="A0A6G0ZDA0"/>
<dbReference type="GO" id="GO:0000287">
    <property type="term" value="F:magnesium ion binding"/>
    <property type="evidence" value="ECO:0007669"/>
    <property type="project" value="InterPro"/>
</dbReference>
<keyword evidence="6 14" id="KW-0479">Metal-binding</keyword>
<dbReference type="SUPFAM" id="SSF53738">
    <property type="entry name" value="Phosphoglucomutase, first 3 domains"/>
    <property type="match status" value="2"/>
</dbReference>
<feature type="domain" description="Alpha-D-phosphohexomutase C-terminal" evidence="18">
    <location>
        <begin position="528"/>
        <end position="566"/>
    </location>
</feature>
<dbReference type="Pfam" id="PF21405">
    <property type="entry name" value="AMG1_II"/>
    <property type="match status" value="1"/>
</dbReference>
<evidence type="ECO:0000256" key="14">
    <source>
        <dbReference type="PIRNR" id="PIRNR016408"/>
    </source>
</evidence>
<feature type="binding site" evidence="16">
    <location>
        <begin position="537"/>
        <end position="541"/>
    </location>
    <ligand>
        <name>substrate</name>
    </ligand>
</feature>
<dbReference type="UniPathway" id="UPA00113">
    <property type="reaction ID" value="UER00530"/>
</dbReference>
<dbReference type="FunFam" id="3.40.120.10:FF:000013">
    <property type="entry name" value="Phosphoacetylglucosamine mutase"/>
    <property type="match status" value="1"/>
</dbReference>
<name>A0A6G0ZDA0_APHCR</name>
<keyword evidence="23" id="KW-1185">Reference proteome</keyword>
<feature type="domain" description="Phosphoacetylglucosamine mutase AMG1" evidence="21">
    <location>
        <begin position="218"/>
        <end position="307"/>
    </location>
</feature>
<proteinExistence type="inferred from homology"/>
<keyword evidence="5" id="KW-0597">Phosphoprotein</keyword>
<comment type="caution">
    <text evidence="22">The sequence shown here is derived from an EMBL/GenBank/DDBJ whole genome shotgun (WGS) entry which is preliminary data.</text>
</comment>
<evidence type="ECO:0000256" key="1">
    <source>
        <dbReference type="ARBA" id="ARBA00000558"/>
    </source>
</evidence>
<comment type="catalytic activity">
    <reaction evidence="1 14">
        <text>N-acetyl-alpha-D-glucosamine 1-phosphate = N-acetyl-D-glucosamine 6-phosphate</text>
        <dbReference type="Rhea" id="RHEA:23804"/>
        <dbReference type="ChEBI" id="CHEBI:57513"/>
        <dbReference type="ChEBI" id="CHEBI:57776"/>
        <dbReference type="EC" id="5.4.2.3"/>
    </reaction>
</comment>
<protein>
    <recommendedName>
        <fullName evidence="4 14">Phosphoacetylglucosamine mutase</fullName>
        <shortName evidence="14">PAGM</shortName>
        <ecNumber evidence="4 14">5.4.2.3</ecNumber>
    </recommendedName>
    <alternativeName>
        <fullName evidence="12 14">Acetylglucosamine phosphomutase</fullName>
    </alternativeName>
    <alternativeName>
        <fullName evidence="11 14">N-acetylglucosamine-phosphate mutase</fullName>
    </alternativeName>
</protein>
<dbReference type="InterPro" id="IPR005843">
    <property type="entry name" value="A-D-PHexomutase_C"/>
</dbReference>
<dbReference type="GO" id="GO:0071555">
    <property type="term" value="P:cell wall organization"/>
    <property type="evidence" value="ECO:0007669"/>
    <property type="project" value="UniProtKB-KW"/>
</dbReference>
<feature type="binding site" evidence="16">
    <location>
        <position position="546"/>
    </location>
    <ligand>
        <name>substrate</name>
    </ligand>
</feature>
<evidence type="ECO:0000313" key="22">
    <source>
        <dbReference type="EMBL" id="KAF0768406.1"/>
    </source>
</evidence>
<keyword evidence="9" id="KW-0119">Carbohydrate metabolism</keyword>
<feature type="binding site" evidence="17">
    <location>
        <position position="304"/>
    </location>
    <ligand>
        <name>Mg(2+)</name>
        <dbReference type="ChEBI" id="CHEBI:18420"/>
    </ligand>
</feature>
<evidence type="ECO:0000256" key="7">
    <source>
        <dbReference type="ARBA" id="ARBA00022842"/>
    </source>
</evidence>
<dbReference type="Proteomes" id="UP000478052">
    <property type="component" value="Unassembled WGS sequence"/>
</dbReference>
<feature type="binding site" evidence="16">
    <location>
        <begin position="410"/>
        <end position="412"/>
    </location>
    <ligand>
        <name>substrate</name>
    </ligand>
</feature>
<dbReference type="GO" id="GO:0005975">
    <property type="term" value="P:carbohydrate metabolic process"/>
    <property type="evidence" value="ECO:0007669"/>
    <property type="project" value="InterPro"/>
</dbReference>
<feature type="domain" description="Alpha-D-phosphohexomutase alpha/beta/alpha" evidence="19">
    <location>
        <begin position="59"/>
        <end position="92"/>
    </location>
</feature>
<feature type="binding site" evidence="17">
    <location>
        <position position="302"/>
    </location>
    <ligand>
        <name>Mg(2+)</name>
        <dbReference type="ChEBI" id="CHEBI:18420"/>
    </ligand>
</feature>
<dbReference type="EMBL" id="VUJU01000777">
    <property type="protein sequence ID" value="KAF0768406.1"/>
    <property type="molecule type" value="Genomic_DNA"/>
</dbReference>
<dbReference type="Gene3D" id="3.40.120.10">
    <property type="entry name" value="Alpha-D-Glucose-1,6-Bisphosphate, subunit A, domain 3"/>
    <property type="match status" value="1"/>
</dbReference>
<evidence type="ECO:0000259" key="19">
    <source>
        <dbReference type="Pfam" id="PF02878"/>
    </source>
</evidence>
<feature type="domain" description="Alpha-D-phosphohexomutase alpha/beta/alpha" evidence="19">
    <location>
        <begin position="120"/>
        <end position="179"/>
    </location>
</feature>
<comment type="cofactor">
    <cofactor evidence="14 17">
        <name>Mg(2+)</name>
        <dbReference type="ChEBI" id="CHEBI:18420"/>
    </cofactor>
    <text evidence="14 17">Binds 1 Mg(2+) ion per subunit.</text>
</comment>
<dbReference type="SUPFAM" id="SSF55957">
    <property type="entry name" value="Phosphoglucomutase, C-terminal domain"/>
    <property type="match status" value="1"/>
</dbReference>
<evidence type="ECO:0000256" key="11">
    <source>
        <dbReference type="ARBA" id="ARBA00031926"/>
    </source>
</evidence>
<dbReference type="PROSITE" id="PS00710">
    <property type="entry name" value="PGM_PMM"/>
    <property type="match status" value="1"/>
</dbReference>
<evidence type="ECO:0000259" key="20">
    <source>
        <dbReference type="Pfam" id="PF21404"/>
    </source>
</evidence>
<dbReference type="InterPro" id="IPR036900">
    <property type="entry name" value="A-D-PHexomutase_C_sf"/>
</dbReference>
<feature type="active site" description="Phosphoserine intermediate" evidence="15">
    <location>
        <position position="70"/>
    </location>
</feature>
<dbReference type="PANTHER" id="PTHR45955:SF1">
    <property type="entry name" value="PHOSPHOACETYLGLUCOSAMINE MUTASE"/>
    <property type="match status" value="1"/>
</dbReference>
<evidence type="ECO:0000256" key="4">
    <source>
        <dbReference type="ARBA" id="ARBA00012731"/>
    </source>
</evidence>
<keyword evidence="10" id="KW-0961">Cell wall biogenesis/degradation</keyword>
<evidence type="ECO:0000256" key="5">
    <source>
        <dbReference type="ARBA" id="ARBA00022553"/>
    </source>
</evidence>
<keyword evidence="8 14" id="KW-0413">Isomerase</keyword>
<evidence type="ECO:0000256" key="6">
    <source>
        <dbReference type="ARBA" id="ARBA00022723"/>
    </source>
</evidence>
<evidence type="ECO:0000313" key="23">
    <source>
        <dbReference type="Proteomes" id="UP000478052"/>
    </source>
</evidence>
<evidence type="ECO:0000256" key="17">
    <source>
        <dbReference type="PIRSR" id="PIRSR016408-3"/>
    </source>
</evidence>
<accession>A0A6G0ZDA0</accession>
<dbReference type="GO" id="GO:0006048">
    <property type="term" value="P:UDP-N-acetylglucosamine biosynthetic process"/>
    <property type="evidence" value="ECO:0007669"/>
    <property type="project" value="UniProtKB-UniRule"/>
</dbReference>
<dbReference type="PANTHER" id="PTHR45955">
    <property type="entry name" value="PHOSPHOACETYLGLUCOSAMINE MUTASE"/>
    <property type="match status" value="1"/>
</dbReference>
<evidence type="ECO:0000256" key="8">
    <source>
        <dbReference type="ARBA" id="ARBA00023235"/>
    </source>
</evidence>
<evidence type="ECO:0000259" key="21">
    <source>
        <dbReference type="Pfam" id="PF21405"/>
    </source>
</evidence>